<evidence type="ECO:0000313" key="15">
    <source>
        <dbReference type="EMBL" id="KOB69311.1"/>
    </source>
</evidence>
<dbReference type="InterPro" id="IPR015943">
    <property type="entry name" value="WD40/YVTN_repeat-like_dom_sf"/>
</dbReference>
<feature type="repeat" description="WD" evidence="13">
    <location>
        <begin position="458"/>
        <end position="499"/>
    </location>
</feature>
<keyword evidence="8" id="KW-0966">Cell projection</keyword>
<evidence type="ECO:0000256" key="2">
    <source>
        <dbReference type="ARBA" id="ARBA00004496"/>
    </source>
</evidence>
<dbReference type="CDD" id="cd00200">
    <property type="entry name" value="WD40"/>
    <property type="match status" value="1"/>
</dbReference>
<evidence type="ECO:0000256" key="12">
    <source>
        <dbReference type="ARBA" id="ARBA00047117"/>
    </source>
</evidence>
<feature type="repeat" description="WD" evidence="13">
    <location>
        <begin position="762"/>
        <end position="795"/>
    </location>
</feature>
<dbReference type="InterPro" id="IPR019775">
    <property type="entry name" value="WD40_repeat_CS"/>
</dbReference>
<dbReference type="PROSITE" id="PS00678">
    <property type="entry name" value="WD_REPEATS_1"/>
    <property type="match status" value="1"/>
</dbReference>
<feature type="compositionally biased region" description="Polar residues" evidence="14">
    <location>
        <begin position="848"/>
        <end position="861"/>
    </location>
</feature>
<evidence type="ECO:0000256" key="7">
    <source>
        <dbReference type="ARBA" id="ARBA00023069"/>
    </source>
</evidence>
<keyword evidence="6" id="KW-0282">Flagellum</keyword>
<evidence type="ECO:0000256" key="9">
    <source>
        <dbReference type="ARBA" id="ARBA00029456"/>
    </source>
</evidence>
<keyword evidence="3" id="KW-0963">Cytoplasm</keyword>
<comment type="caution">
    <text evidence="15">The sequence shown here is derived from an EMBL/GenBank/DDBJ whole genome shotgun (WGS) entry which is preliminary data.</text>
</comment>
<evidence type="ECO:0000256" key="13">
    <source>
        <dbReference type="PROSITE-ProRule" id="PRU00221"/>
    </source>
</evidence>
<keyword evidence="16" id="KW-1185">Reference proteome</keyword>
<dbReference type="InterPro" id="IPR050630">
    <property type="entry name" value="WD_repeat_EMAP"/>
</dbReference>
<evidence type="ECO:0000256" key="1">
    <source>
        <dbReference type="ARBA" id="ARBA00004230"/>
    </source>
</evidence>
<evidence type="ECO:0000256" key="3">
    <source>
        <dbReference type="ARBA" id="ARBA00022490"/>
    </source>
</evidence>
<dbReference type="PROSITE" id="PS50294">
    <property type="entry name" value="WD_REPEATS_REGION"/>
    <property type="match status" value="2"/>
</dbReference>
<dbReference type="GO" id="GO:0031514">
    <property type="term" value="C:motile cilium"/>
    <property type="evidence" value="ECO:0007669"/>
    <property type="project" value="UniProtKB-SubCell"/>
</dbReference>
<feature type="non-terminal residue" evidence="15">
    <location>
        <position position="867"/>
    </location>
</feature>
<keyword evidence="7" id="KW-0969">Cilium</keyword>
<sequence length="867" mass="93130">MAAELKNLESYAIIGFDGSAIRGLKVHPGCAHIVYPMGNKVCIQEWKSKKMYFLSGHTNSVSTVAVSPKGKYVGSGQINHIGFKASAKLWDFEKKSLIGTHELHKVRVEALAFSSDERYMISLGGRDDGCVVLWDCLAGAATGTAAAAKLTTGDAITLTALNRRTNAFVTGGDTNLRVWNVRAESKNLDVVDVSLGKLRRCVRCIAVSADDTYGYAGTTTGDMIKFSIGYPPDPMESVAQLKPTLLGCLAKCGPLRKGQRPETICYSLVRGMTNVEISWCCTCLRSTGIEAILIMEDACLVVGGGDGTIDVLDEINWAGNFPKGNTQVDGCITSLELMESAALRGDRRLLLAGTRGSEIYAINIGTFAPMLVITCHRCAINDVAFPRGMSGVFATGGAGSVRVWCLASCQELLRVSVPNFTCSAVLFSGDGKSIISAWSDGNVRAFTPLTGRLIYCIYNTHNKGTSALDCTSDGRTLISGGCEGQVRLWDIRPESQTLKKVLKEHKSPVSAIQVSPNDTEAVSAGTDGSCIIWDLVSLSRRQVMYANTLFMCVCFEPLGCQLLTGGTDRCVSYWETGSGNLAREVSAHRAARLSAADGRHGPVRVVLGDRQTLAREVSAHKAARLSAADGRHGPLEASKQGAINGIHVSRNGELFVTGGNDQIIKLWKYQEGIYTHMGVGHAGAVTCCRFSPDSRYIVSCCAAGTVIVWKVPEVCHCTVTWVGRRDVLPLQPRLALHRQLLCRRDRHRVEGARGMSLYCHMGVGHAGAVTCCRFSPDSRYIVSCCAAGTVIVWKVPELRLPLGAAAQRAAGDRAHRLSAKPSKEEKISAMDTSRGSVHACCPCDTARTDPSNTTPKSTASKTCCRPP</sequence>
<feature type="compositionally biased region" description="Basic and acidic residues" evidence="14">
    <location>
        <begin position="811"/>
        <end position="828"/>
    </location>
</feature>
<keyword evidence="4 13" id="KW-0853">WD repeat</keyword>
<accession>A0A0L7L1X0</accession>
<gene>
    <name evidence="15" type="ORF">OBRU01_11549</name>
</gene>
<evidence type="ECO:0000313" key="16">
    <source>
        <dbReference type="Proteomes" id="UP000037510"/>
    </source>
</evidence>
<name>A0A0L7L1X0_OPEBR</name>
<dbReference type="FunFam" id="2.130.10.10:FF:001320">
    <property type="entry name" value="Predicted protein"/>
    <property type="match status" value="1"/>
</dbReference>
<dbReference type="Pfam" id="PF00400">
    <property type="entry name" value="WD40"/>
    <property type="match status" value="8"/>
</dbReference>
<comment type="function">
    <text evidence="11">Microtubule inner protein (MIP) part of the dynein-decorated doublet microtubules (DMTs) in cilia axoneme. Important for proper ciliary and flagellar beating. May act in cooperation with CFAP45 and axonemal dynein subunit DNAH11. May play a role in cell growth and/or survival.</text>
</comment>
<evidence type="ECO:0000256" key="6">
    <source>
        <dbReference type="ARBA" id="ARBA00022846"/>
    </source>
</evidence>
<dbReference type="GO" id="GO:0005930">
    <property type="term" value="C:axoneme"/>
    <property type="evidence" value="ECO:0007669"/>
    <property type="project" value="UniProtKB-ARBA"/>
</dbReference>
<dbReference type="STRING" id="104452.A0A0L7L1X0"/>
<dbReference type="SUPFAM" id="SSF50978">
    <property type="entry name" value="WD40 repeat-like"/>
    <property type="match status" value="3"/>
</dbReference>
<dbReference type="Proteomes" id="UP000037510">
    <property type="component" value="Unassembled WGS sequence"/>
</dbReference>
<feature type="region of interest" description="Disordered" evidence="14">
    <location>
        <begin position="811"/>
        <end position="831"/>
    </location>
</feature>
<dbReference type="PANTHER" id="PTHR13720">
    <property type="entry name" value="WD-40 REPEAT PROTEIN"/>
    <property type="match status" value="1"/>
</dbReference>
<evidence type="ECO:0000256" key="4">
    <source>
        <dbReference type="ARBA" id="ARBA00022574"/>
    </source>
</evidence>
<evidence type="ECO:0000256" key="5">
    <source>
        <dbReference type="ARBA" id="ARBA00022737"/>
    </source>
</evidence>
<comment type="subcellular location">
    <subcellularLocation>
        <location evidence="1">Cell projection</location>
        <location evidence="1">Cilium</location>
        <location evidence="1">Flagellum</location>
    </subcellularLocation>
    <subcellularLocation>
        <location evidence="2">Cytoplasm</location>
    </subcellularLocation>
</comment>
<dbReference type="InterPro" id="IPR001680">
    <property type="entry name" value="WD40_rpt"/>
</dbReference>
<evidence type="ECO:0000256" key="11">
    <source>
        <dbReference type="ARBA" id="ARBA00046056"/>
    </source>
</evidence>
<feature type="repeat" description="WD" evidence="13">
    <location>
        <begin position="502"/>
        <end position="543"/>
    </location>
</feature>
<evidence type="ECO:0000256" key="10">
    <source>
        <dbReference type="ARBA" id="ARBA00029552"/>
    </source>
</evidence>
<evidence type="ECO:0000256" key="14">
    <source>
        <dbReference type="SAM" id="MobiDB-lite"/>
    </source>
</evidence>
<comment type="similarity">
    <text evidence="9">Belongs to the CFAP52 family.</text>
</comment>
<dbReference type="EMBL" id="JTDY01003581">
    <property type="protein sequence ID" value="KOB69311.1"/>
    <property type="molecule type" value="Genomic_DNA"/>
</dbReference>
<feature type="repeat" description="WD" evidence="13">
    <location>
        <begin position="678"/>
        <end position="711"/>
    </location>
</feature>
<evidence type="ECO:0000256" key="8">
    <source>
        <dbReference type="ARBA" id="ARBA00023273"/>
    </source>
</evidence>
<dbReference type="Gene3D" id="2.130.10.10">
    <property type="entry name" value="YVTN repeat-like/Quinoprotein amine dehydrogenase"/>
    <property type="match status" value="5"/>
</dbReference>
<dbReference type="PANTHER" id="PTHR13720:SF14">
    <property type="entry name" value="CILIA- AND FLAGELLA-ASSOCIATED PROTEIN 52"/>
    <property type="match status" value="1"/>
</dbReference>
<feature type="region of interest" description="Disordered" evidence="14">
    <location>
        <begin position="845"/>
        <end position="867"/>
    </location>
</feature>
<feature type="repeat" description="WD" evidence="13">
    <location>
        <begin position="636"/>
        <end position="677"/>
    </location>
</feature>
<protein>
    <recommendedName>
        <fullName evidence="10">Cilia- and flagella-associated protein 52</fullName>
    </recommendedName>
</protein>
<organism evidence="15 16">
    <name type="scientific">Operophtera brumata</name>
    <name type="common">Winter moth</name>
    <name type="synonym">Phalaena brumata</name>
    <dbReference type="NCBI Taxonomy" id="104452"/>
    <lineage>
        <taxon>Eukaryota</taxon>
        <taxon>Metazoa</taxon>
        <taxon>Ecdysozoa</taxon>
        <taxon>Arthropoda</taxon>
        <taxon>Hexapoda</taxon>
        <taxon>Insecta</taxon>
        <taxon>Pterygota</taxon>
        <taxon>Neoptera</taxon>
        <taxon>Endopterygota</taxon>
        <taxon>Lepidoptera</taxon>
        <taxon>Glossata</taxon>
        <taxon>Ditrysia</taxon>
        <taxon>Geometroidea</taxon>
        <taxon>Geometridae</taxon>
        <taxon>Larentiinae</taxon>
        <taxon>Operophtera</taxon>
    </lineage>
</organism>
<comment type="subunit">
    <text evidence="12">Microtubule inner protein component of sperm flagellar doublet microtubules. Interacts with BRCA2. Interacts with the CCT chaperonin complex. Interacts with HSP70. Interacts with AK8. Interacts with CFAP45. Interacts with DNAI1. Interacts with IQDC.</text>
</comment>
<keyword evidence="5" id="KW-0677">Repeat</keyword>
<reference evidence="15 16" key="1">
    <citation type="journal article" date="2015" name="Genome Biol. Evol.">
        <title>The genome of winter moth (Operophtera brumata) provides a genomic perspective on sexual dimorphism and phenology.</title>
        <authorList>
            <person name="Derks M.F."/>
            <person name="Smit S."/>
            <person name="Salis L."/>
            <person name="Schijlen E."/>
            <person name="Bossers A."/>
            <person name="Mateman C."/>
            <person name="Pijl A.S."/>
            <person name="de Ridder D."/>
            <person name="Groenen M.A."/>
            <person name="Visser M.E."/>
            <person name="Megens H.J."/>
        </authorList>
    </citation>
    <scope>NUCLEOTIDE SEQUENCE [LARGE SCALE GENOMIC DNA]</scope>
    <source>
        <strain evidence="15">WM2013NL</strain>
        <tissue evidence="15">Head and thorax</tissue>
    </source>
</reference>
<dbReference type="InterPro" id="IPR036322">
    <property type="entry name" value="WD40_repeat_dom_sf"/>
</dbReference>
<dbReference type="PROSITE" id="PS50082">
    <property type="entry name" value="WD_REPEATS_2"/>
    <property type="match status" value="5"/>
</dbReference>
<dbReference type="SMART" id="SM00320">
    <property type="entry name" value="WD40"/>
    <property type="match status" value="12"/>
</dbReference>
<proteinExistence type="inferred from homology"/>
<dbReference type="AlphaFoldDB" id="A0A0L7L1X0"/>